<evidence type="ECO:0000259" key="1">
    <source>
        <dbReference type="Pfam" id="PF00149"/>
    </source>
</evidence>
<name>A0ABT6RJ13_9BACT</name>
<dbReference type="SUPFAM" id="SSF56300">
    <property type="entry name" value="Metallo-dependent phosphatases"/>
    <property type="match status" value="1"/>
</dbReference>
<accession>A0ABT6RJ13</accession>
<organism evidence="2 3">
    <name type="scientific">Pinibacter soli</name>
    <dbReference type="NCBI Taxonomy" id="3044211"/>
    <lineage>
        <taxon>Bacteria</taxon>
        <taxon>Pseudomonadati</taxon>
        <taxon>Bacteroidota</taxon>
        <taxon>Chitinophagia</taxon>
        <taxon>Chitinophagales</taxon>
        <taxon>Chitinophagaceae</taxon>
        <taxon>Pinibacter</taxon>
    </lineage>
</organism>
<dbReference type="InterPro" id="IPR050126">
    <property type="entry name" value="Ap4A_hydrolase"/>
</dbReference>
<dbReference type="InterPro" id="IPR029052">
    <property type="entry name" value="Metallo-depent_PP-like"/>
</dbReference>
<keyword evidence="3" id="KW-1185">Reference proteome</keyword>
<proteinExistence type="predicted"/>
<keyword evidence="2" id="KW-0378">Hydrolase</keyword>
<dbReference type="EMBL" id="JASBRG010000007">
    <property type="protein sequence ID" value="MDI3321854.1"/>
    <property type="molecule type" value="Genomic_DNA"/>
</dbReference>
<dbReference type="RefSeq" id="WP_282335961.1">
    <property type="nucleotide sequence ID" value="NZ_JASBRG010000007.1"/>
</dbReference>
<dbReference type="Gene3D" id="3.60.21.10">
    <property type="match status" value="1"/>
</dbReference>
<sequence length="243" mass="27844">MAKTLVIGDIHGALKALQQLIGELNLQPDDKLIFLGDYVDGWSQSAQVIDYLIQLDEKPECVFIKGNHDWWCENWLNGAQANNEWLLHGGKETVESYIGFSDDQKKAHLEFFNRMKGYYVDKENRLFIHAGFSSMHGPAKERHESNFLWDRTLLETALATDKNLSKESPFYPKRLALYKEIFIGHTPTTNYGITVPMQASNVWDIDTGAAFKGRISALDIDTKEFWQSDAPQKLYPNEKGRNK</sequence>
<dbReference type="CDD" id="cd00144">
    <property type="entry name" value="MPP_PPP_family"/>
    <property type="match status" value="1"/>
</dbReference>
<evidence type="ECO:0000313" key="3">
    <source>
        <dbReference type="Proteomes" id="UP001226434"/>
    </source>
</evidence>
<dbReference type="PANTHER" id="PTHR42850:SF4">
    <property type="entry name" value="ZINC-DEPENDENT ENDOPOLYPHOSPHATASE"/>
    <property type="match status" value="1"/>
</dbReference>
<dbReference type="PANTHER" id="PTHR42850">
    <property type="entry name" value="METALLOPHOSPHOESTERASE"/>
    <property type="match status" value="1"/>
</dbReference>
<dbReference type="Proteomes" id="UP001226434">
    <property type="component" value="Unassembled WGS sequence"/>
</dbReference>
<dbReference type="GO" id="GO:0016787">
    <property type="term" value="F:hydrolase activity"/>
    <property type="evidence" value="ECO:0007669"/>
    <property type="project" value="UniProtKB-KW"/>
</dbReference>
<feature type="domain" description="Calcineurin-like phosphoesterase" evidence="1">
    <location>
        <begin position="3"/>
        <end position="189"/>
    </location>
</feature>
<dbReference type="Pfam" id="PF00149">
    <property type="entry name" value="Metallophos"/>
    <property type="match status" value="1"/>
</dbReference>
<comment type="caution">
    <text evidence="2">The sequence shown here is derived from an EMBL/GenBank/DDBJ whole genome shotgun (WGS) entry which is preliminary data.</text>
</comment>
<protein>
    <submittedName>
        <fullName evidence="2">Metallophosphoesterase family protein</fullName>
        <ecNumber evidence="2">3.1.-.-</ecNumber>
    </submittedName>
</protein>
<dbReference type="EC" id="3.1.-.-" evidence="2"/>
<gene>
    <name evidence="2" type="ORF">QJ048_18800</name>
</gene>
<evidence type="ECO:0000313" key="2">
    <source>
        <dbReference type="EMBL" id="MDI3321854.1"/>
    </source>
</evidence>
<dbReference type="InterPro" id="IPR004843">
    <property type="entry name" value="Calcineurin-like_PHP"/>
</dbReference>
<reference evidence="2 3" key="1">
    <citation type="submission" date="2023-05" db="EMBL/GenBank/DDBJ databases">
        <title>Genome sequence of Pinibacter sp. MAH-24.</title>
        <authorList>
            <person name="Huq M.A."/>
        </authorList>
    </citation>
    <scope>NUCLEOTIDE SEQUENCE [LARGE SCALE GENOMIC DNA]</scope>
    <source>
        <strain evidence="2 3">MAH-24</strain>
    </source>
</reference>